<keyword evidence="2" id="KW-1133">Transmembrane helix</keyword>
<name>A0A949K665_9FIRM</name>
<evidence type="ECO:0000256" key="1">
    <source>
        <dbReference type="ARBA" id="ARBA00011075"/>
    </source>
</evidence>
<comment type="caution">
    <text evidence="5">The sequence shown here is derived from an EMBL/GenBank/DDBJ whole genome shotgun (WGS) entry which is preliminary data.</text>
</comment>
<dbReference type="InterPro" id="IPR008756">
    <property type="entry name" value="Peptidase_M56"/>
</dbReference>
<keyword evidence="2" id="KW-0812">Transmembrane</keyword>
<dbReference type="NCBIfam" id="NF000326">
    <property type="entry name" value="blaR1_generic"/>
    <property type="match status" value="1"/>
</dbReference>
<feature type="domain" description="Penicillin-binding protein transpeptidase" evidence="3">
    <location>
        <begin position="390"/>
        <end position="600"/>
    </location>
</feature>
<dbReference type="SUPFAM" id="SSF56601">
    <property type="entry name" value="beta-lactamase/transpeptidase-like"/>
    <property type="match status" value="1"/>
</dbReference>
<dbReference type="AlphaFoldDB" id="A0A949K665"/>
<dbReference type="CDD" id="cd07341">
    <property type="entry name" value="M56_BlaR1_MecR1_like"/>
    <property type="match status" value="1"/>
</dbReference>
<dbReference type="Pfam" id="PF05569">
    <property type="entry name" value="Peptidase_M56"/>
    <property type="match status" value="1"/>
</dbReference>
<feature type="transmembrane region" description="Helical" evidence="2">
    <location>
        <begin position="39"/>
        <end position="57"/>
    </location>
</feature>
<feature type="transmembrane region" description="Helical" evidence="2">
    <location>
        <begin position="320"/>
        <end position="337"/>
    </location>
</feature>
<evidence type="ECO:0000313" key="5">
    <source>
        <dbReference type="EMBL" id="MBU9735667.1"/>
    </source>
</evidence>
<evidence type="ECO:0000256" key="2">
    <source>
        <dbReference type="SAM" id="Phobius"/>
    </source>
</evidence>
<dbReference type="Pfam" id="PF00905">
    <property type="entry name" value="Transpeptidase"/>
    <property type="match status" value="1"/>
</dbReference>
<evidence type="ECO:0000259" key="4">
    <source>
        <dbReference type="Pfam" id="PF05569"/>
    </source>
</evidence>
<reference evidence="5" key="1">
    <citation type="submission" date="2021-06" db="EMBL/GenBank/DDBJ databases">
        <title>Description of novel taxa of the family Lachnospiraceae.</title>
        <authorList>
            <person name="Chaplin A.V."/>
            <person name="Sokolova S.R."/>
            <person name="Pikina A.P."/>
            <person name="Korzhanova M."/>
            <person name="Belova V."/>
            <person name="Korostin D."/>
            <person name="Efimov B.A."/>
        </authorList>
    </citation>
    <scope>NUCLEOTIDE SEQUENCE</scope>
    <source>
        <strain evidence="5">ASD5720</strain>
    </source>
</reference>
<dbReference type="InterPro" id="IPR052173">
    <property type="entry name" value="Beta-lactam_resp_regulator"/>
</dbReference>
<feature type="transmembrane region" description="Helical" evidence="2">
    <location>
        <begin position="109"/>
        <end position="128"/>
    </location>
</feature>
<keyword evidence="6" id="KW-1185">Reference proteome</keyword>
<comment type="similarity">
    <text evidence="1">Belongs to the peptidase M56 family.</text>
</comment>
<dbReference type="InterPro" id="IPR001460">
    <property type="entry name" value="PCN-bd_Tpept"/>
</dbReference>
<dbReference type="EMBL" id="JAHQCW010000004">
    <property type="protein sequence ID" value="MBU9735667.1"/>
    <property type="molecule type" value="Genomic_DNA"/>
</dbReference>
<sequence>MYILRFLMTNLLISVLLLAFLGIRGLLSRYWTAGCRYAVWIIPAAALLIALLPFRLFPSSNESGARIEYQAGTAAVSAALTQTPAADGSWIQDFTEALERPDLEGLNQMITVLWCFGMAAALGFYLLAHMQLKKICRHAHAPDPCVRALYCDIKSKLGIRRNITLLVSGQVSTPLIYGISRPCLILPAALVDKGGKKNNGEIGFILLHELTHYKNHDLIYNQILLLLKLPYWFNPMIHVISREFRSDRELYCDACLLHGMLPGDRLKYGHTILNFAAGAGRILYGPVTTGFSGTKKQLTRRIKQIAAYRVPSGHDRLRDTVSFLLIALFLVIQLPLLNAQAAGSPVSASAPVPALAGGSTVPSVPVSGSSALDVHGYFQGLDGCMVLTDLNSSQYRIYNEEKSTRRIPPDSTYKIYSALNALEAGIITPEQNTLPWNGQSYPFPDWESDHSLQSAMQYSVNWYFQDLDQEAGLENLKNFYHRIGYGNQDLSGGIDRYWLETSLAISPLEQTELLKSFYLNEFGFQPENVAAVKKALMLSSGSLGTLSGKTGTAMINGVYVSTWFVGYVETPDNTWFFATNISNADNTAGNTSAMITLQVLEDMGLYTPD</sequence>
<evidence type="ECO:0000313" key="6">
    <source>
        <dbReference type="Proteomes" id="UP000712157"/>
    </source>
</evidence>
<dbReference type="InterPro" id="IPR012338">
    <property type="entry name" value="Beta-lactam/transpept-like"/>
</dbReference>
<evidence type="ECO:0000259" key="3">
    <source>
        <dbReference type="Pfam" id="PF00905"/>
    </source>
</evidence>
<feature type="domain" description="Peptidase M56" evidence="4">
    <location>
        <begin position="6"/>
        <end position="305"/>
    </location>
</feature>
<feature type="transmembrane region" description="Helical" evidence="2">
    <location>
        <begin position="6"/>
        <end position="27"/>
    </location>
</feature>
<keyword evidence="2" id="KW-0472">Membrane</keyword>
<dbReference type="Gene3D" id="3.40.710.10">
    <property type="entry name" value="DD-peptidase/beta-lactamase superfamily"/>
    <property type="match status" value="1"/>
</dbReference>
<dbReference type="Proteomes" id="UP000712157">
    <property type="component" value="Unassembled WGS sequence"/>
</dbReference>
<dbReference type="GO" id="GO:0008658">
    <property type="term" value="F:penicillin binding"/>
    <property type="evidence" value="ECO:0007669"/>
    <property type="project" value="InterPro"/>
</dbReference>
<dbReference type="RefSeq" id="WP_158342297.1">
    <property type="nucleotide sequence ID" value="NZ_JAHQCW010000004.1"/>
</dbReference>
<proteinExistence type="inferred from homology"/>
<dbReference type="PANTHER" id="PTHR34978:SF3">
    <property type="entry name" value="SLR0241 PROTEIN"/>
    <property type="match status" value="1"/>
</dbReference>
<protein>
    <submittedName>
        <fullName evidence="5">BlaR1 family beta-lactam sensor/signal transducer</fullName>
    </submittedName>
</protein>
<dbReference type="PANTHER" id="PTHR34978">
    <property type="entry name" value="POSSIBLE SENSOR-TRANSDUCER PROTEIN BLAR"/>
    <property type="match status" value="1"/>
</dbReference>
<gene>
    <name evidence="5" type="ORF">KTH89_03895</name>
</gene>
<organism evidence="5 6">
    <name type="scientific">Diplocloster agilis</name>
    <dbReference type="NCBI Taxonomy" id="2850323"/>
    <lineage>
        <taxon>Bacteria</taxon>
        <taxon>Bacillati</taxon>
        <taxon>Bacillota</taxon>
        <taxon>Clostridia</taxon>
        <taxon>Lachnospirales</taxon>
        <taxon>Lachnospiraceae</taxon>
        <taxon>Diplocloster</taxon>
    </lineage>
</organism>
<accession>A0A949K665</accession>